<dbReference type="InterPro" id="IPR052027">
    <property type="entry name" value="PspC"/>
</dbReference>
<evidence type="ECO:0000313" key="9">
    <source>
        <dbReference type="Proteomes" id="UP001300383"/>
    </source>
</evidence>
<reference evidence="8 9" key="1">
    <citation type="submission" date="2023-05" db="EMBL/GenBank/DDBJ databases">
        <title>[ruminococcus] sp. nov., isolated from a pig farm feces dump.</title>
        <authorList>
            <person name="Chang Y.-H."/>
        </authorList>
    </citation>
    <scope>NUCLEOTIDE SEQUENCE [LARGE SCALE GENOMIC DNA]</scope>
    <source>
        <strain evidence="8 9">YH-rum2234</strain>
    </source>
</reference>
<dbReference type="RefSeq" id="WP_283231285.1">
    <property type="nucleotide sequence ID" value="NZ_JASGBQ010000019.1"/>
</dbReference>
<gene>
    <name evidence="8" type="ORF">QJ036_10230</name>
</gene>
<dbReference type="AlphaFoldDB" id="A0AAP4BCV5"/>
<keyword evidence="5 6" id="KW-0472">Membrane</keyword>
<name>A0AAP4BCV5_9FIRM</name>
<comment type="subcellular location">
    <subcellularLocation>
        <location evidence="1">Cell membrane</location>
        <topology evidence="1">Single-pass membrane protein</topology>
    </subcellularLocation>
</comment>
<keyword evidence="9" id="KW-1185">Reference proteome</keyword>
<keyword evidence="4 6" id="KW-1133">Transmembrane helix</keyword>
<evidence type="ECO:0000256" key="5">
    <source>
        <dbReference type="ARBA" id="ARBA00023136"/>
    </source>
</evidence>
<protein>
    <submittedName>
        <fullName evidence="8">PspC domain-containing protein</fullName>
    </submittedName>
</protein>
<keyword evidence="3 6" id="KW-0812">Transmembrane</keyword>
<proteinExistence type="predicted"/>
<evidence type="ECO:0000313" key="8">
    <source>
        <dbReference type="EMBL" id="MDI9242843.1"/>
    </source>
</evidence>
<evidence type="ECO:0000256" key="4">
    <source>
        <dbReference type="ARBA" id="ARBA00022989"/>
    </source>
</evidence>
<evidence type="ECO:0000256" key="2">
    <source>
        <dbReference type="ARBA" id="ARBA00022475"/>
    </source>
</evidence>
<feature type="domain" description="Phage shock protein PspC N-terminal" evidence="7">
    <location>
        <begin position="4"/>
        <end position="59"/>
    </location>
</feature>
<dbReference type="Proteomes" id="UP001300383">
    <property type="component" value="Unassembled WGS sequence"/>
</dbReference>
<dbReference type="PANTHER" id="PTHR33885:SF3">
    <property type="entry name" value="PHAGE SHOCK PROTEIN C"/>
    <property type="match status" value="1"/>
</dbReference>
<dbReference type="InterPro" id="IPR007168">
    <property type="entry name" value="Phageshock_PspC_N"/>
</dbReference>
<evidence type="ECO:0000256" key="3">
    <source>
        <dbReference type="ARBA" id="ARBA00022692"/>
    </source>
</evidence>
<evidence type="ECO:0000256" key="1">
    <source>
        <dbReference type="ARBA" id="ARBA00004162"/>
    </source>
</evidence>
<organism evidence="8 9">
    <name type="scientific">Fusibacillus kribbianus</name>
    <dbReference type="NCBI Taxonomy" id="3044208"/>
    <lineage>
        <taxon>Bacteria</taxon>
        <taxon>Bacillati</taxon>
        <taxon>Bacillota</taxon>
        <taxon>Clostridia</taxon>
        <taxon>Lachnospirales</taxon>
        <taxon>Lachnospiraceae</taxon>
        <taxon>Fusibacillus</taxon>
    </lineage>
</organism>
<evidence type="ECO:0000259" key="7">
    <source>
        <dbReference type="Pfam" id="PF04024"/>
    </source>
</evidence>
<accession>A0AAP4BCV5</accession>
<keyword evidence="2" id="KW-1003">Cell membrane</keyword>
<dbReference type="PANTHER" id="PTHR33885">
    <property type="entry name" value="PHAGE SHOCK PROTEIN C"/>
    <property type="match status" value="1"/>
</dbReference>
<dbReference type="GO" id="GO:0005886">
    <property type="term" value="C:plasma membrane"/>
    <property type="evidence" value="ECO:0007669"/>
    <property type="project" value="UniProtKB-SubCell"/>
</dbReference>
<dbReference type="EMBL" id="JASGBQ010000019">
    <property type="protein sequence ID" value="MDI9242843.1"/>
    <property type="molecule type" value="Genomic_DNA"/>
</dbReference>
<comment type="caution">
    <text evidence="8">The sequence shown here is derived from an EMBL/GenBank/DDBJ whole genome shotgun (WGS) entry which is preliminary data.</text>
</comment>
<sequence>MEPKRLYRSGRDKMFLGVCGGIGEYFNIDPTIIRVVWAVFGCTGAGIIAYFVAALIMPQNPND</sequence>
<feature type="transmembrane region" description="Helical" evidence="6">
    <location>
        <begin position="35"/>
        <end position="57"/>
    </location>
</feature>
<dbReference type="Pfam" id="PF04024">
    <property type="entry name" value="PspC"/>
    <property type="match status" value="1"/>
</dbReference>
<evidence type="ECO:0000256" key="6">
    <source>
        <dbReference type="SAM" id="Phobius"/>
    </source>
</evidence>